<evidence type="ECO:0000259" key="13">
    <source>
        <dbReference type="PROSITE" id="PS50109"/>
    </source>
</evidence>
<dbReference type="EMBL" id="MEHD01000031">
    <property type="protein sequence ID" value="ODR52048.1"/>
    <property type="molecule type" value="Genomic_DNA"/>
</dbReference>
<feature type="transmembrane region" description="Helical" evidence="12">
    <location>
        <begin position="304"/>
        <end position="328"/>
    </location>
</feature>
<name>A0A1E3A3M0_9FIRM</name>
<dbReference type="SMART" id="SM00387">
    <property type="entry name" value="HATPase_c"/>
    <property type="match status" value="1"/>
</dbReference>
<dbReference type="InterPro" id="IPR005467">
    <property type="entry name" value="His_kinase_dom"/>
</dbReference>
<evidence type="ECO:0000256" key="5">
    <source>
        <dbReference type="ARBA" id="ARBA00022553"/>
    </source>
</evidence>
<evidence type="ECO:0000256" key="7">
    <source>
        <dbReference type="ARBA" id="ARBA00022692"/>
    </source>
</evidence>
<comment type="catalytic activity">
    <reaction evidence="1">
        <text>ATP + protein L-histidine = ADP + protein N-phospho-L-histidine.</text>
        <dbReference type="EC" id="2.7.13.3"/>
    </reaction>
</comment>
<evidence type="ECO:0000256" key="4">
    <source>
        <dbReference type="ARBA" id="ARBA00022475"/>
    </source>
</evidence>
<feature type="transmembrane region" description="Helical" evidence="12">
    <location>
        <begin position="21"/>
        <end position="41"/>
    </location>
</feature>
<dbReference type="GO" id="GO:0000155">
    <property type="term" value="F:phosphorelay sensor kinase activity"/>
    <property type="evidence" value="ECO:0007669"/>
    <property type="project" value="InterPro"/>
</dbReference>
<dbReference type="SUPFAM" id="SSF158472">
    <property type="entry name" value="HAMP domain-like"/>
    <property type="match status" value="1"/>
</dbReference>
<evidence type="ECO:0000313" key="15">
    <source>
        <dbReference type="EMBL" id="ODM03328.1"/>
    </source>
</evidence>
<evidence type="ECO:0000259" key="14">
    <source>
        <dbReference type="PROSITE" id="PS50885"/>
    </source>
</evidence>
<dbReference type="Pfam" id="PF00672">
    <property type="entry name" value="HAMP"/>
    <property type="match status" value="1"/>
</dbReference>
<dbReference type="PROSITE" id="PS50109">
    <property type="entry name" value="HIS_KIN"/>
    <property type="match status" value="1"/>
</dbReference>
<dbReference type="InterPro" id="IPR003594">
    <property type="entry name" value="HATPase_dom"/>
</dbReference>
<dbReference type="Gene3D" id="3.30.565.10">
    <property type="entry name" value="Histidine kinase-like ATPase, C-terminal domain"/>
    <property type="match status" value="1"/>
</dbReference>
<keyword evidence="10" id="KW-0902">Two-component regulatory system</keyword>
<dbReference type="EMBL" id="MCGH01000003">
    <property type="protein sequence ID" value="ODM03328.1"/>
    <property type="molecule type" value="Genomic_DNA"/>
</dbReference>
<accession>A0A1E3A3M0</accession>
<dbReference type="PANTHER" id="PTHR34220">
    <property type="entry name" value="SENSOR HISTIDINE KINASE YPDA"/>
    <property type="match status" value="1"/>
</dbReference>
<evidence type="ECO:0000256" key="6">
    <source>
        <dbReference type="ARBA" id="ARBA00022679"/>
    </source>
</evidence>
<dbReference type="PANTHER" id="PTHR34220:SF7">
    <property type="entry name" value="SENSOR HISTIDINE KINASE YPDA"/>
    <property type="match status" value="1"/>
</dbReference>
<feature type="domain" description="HAMP" evidence="14">
    <location>
        <begin position="325"/>
        <end position="378"/>
    </location>
</feature>
<keyword evidence="5" id="KW-0597">Phosphoprotein</keyword>
<evidence type="ECO:0000256" key="12">
    <source>
        <dbReference type="SAM" id="Phobius"/>
    </source>
</evidence>
<evidence type="ECO:0000256" key="1">
    <source>
        <dbReference type="ARBA" id="ARBA00000085"/>
    </source>
</evidence>
<gene>
    <name evidence="15" type="primary">yehU_22</name>
    <name evidence="15" type="ORF">BEI61_04123</name>
    <name evidence="16" type="ORF">BEI63_20175</name>
</gene>
<dbReference type="InterPro" id="IPR050640">
    <property type="entry name" value="Bact_2-comp_sensor_kinase"/>
</dbReference>
<dbReference type="CDD" id="cd18773">
    <property type="entry name" value="PDC1_HK_sensor"/>
    <property type="match status" value="1"/>
</dbReference>
<dbReference type="GO" id="GO:0005886">
    <property type="term" value="C:plasma membrane"/>
    <property type="evidence" value="ECO:0007669"/>
    <property type="project" value="UniProtKB-SubCell"/>
</dbReference>
<keyword evidence="4" id="KW-1003">Cell membrane</keyword>
<proteinExistence type="predicted"/>
<keyword evidence="6 15" id="KW-0808">Transferase</keyword>
<evidence type="ECO:0000256" key="10">
    <source>
        <dbReference type="ARBA" id="ARBA00023012"/>
    </source>
</evidence>
<dbReference type="SUPFAM" id="SSF55874">
    <property type="entry name" value="ATPase domain of HSP90 chaperone/DNA topoisomerase II/histidine kinase"/>
    <property type="match status" value="1"/>
</dbReference>
<comment type="subcellular location">
    <subcellularLocation>
        <location evidence="2">Cell membrane</location>
        <topology evidence="2">Multi-pass membrane protein</topology>
    </subcellularLocation>
</comment>
<evidence type="ECO:0000256" key="2">
    <source>
        <dbReference type="ARBA" id="ARBA00004651"/>
    </source>
</evidence>
<evidence type="ECO:0000313" key="17">
    <source>
        <dbReference type="Proteomes" id="UP000094067"/>
    </source>
</evidence>
<dbReference type="Pfam" id="PF02518">
    <property type="entry name" value="HATPase_c"/>
    <property type="match status" value="1"/>
</dbReference>
<dbReference type="InterPro" id="IPR004358">
    <property type="entry name" value="Sig_transdc_His_kin-like_C"/>
</dbReference>
<dbReference type="RefSeq" id="WP_069153834.1">
    <property type="nucleotide sequence ID" value="NZ_DBFYTW010000059.1"/>
</dbReference>
<keyword evidence="9 12" id="KW-1133">Transmembrane helix</keyword>
<keyword evidence="18" id="KW-1185">Reference proteome</keyword>
<dbReference type="SMART" id="SM00304">
    <property type="entry name" value="HAMP"/>
    <property type="match status" value="1"/>
</dbReference>
<comment type="caution">
    <text evidence="15">The sequence shown here is derived from an EMBL/GenBank/DDBJ whole genome shotgun (WGS) entry which is preliminary data.</text>
</comment>
<sequence length="600" mass="68359">MKEEKEKPGRQGILPFSSIRTTMLAVFSTLIVATLTFFYIISLNYTERTILNNSIDYTTRLIGQVNRDIDSYIDYMENISSLVAHSSDVQTYLMEGRNSGDPNLYRRIVTQFSTVLETRTDISNIAVLSGDGKSIINDGNDVLNENIPLYSVDWYREAEEEGSTCLTSSHVQNVIRDNYKWVITMSRGLENPDTGEIMGVFFIDLNYKALKDLCERNNIGSDYIYIIDPTGKIIYHPKQKLIYSSLKTELVDEVLECEDSFFLTDDEKNRRLYTISVSDKTGWSVVGVTDMAELMRGRSEAQRLYIVITAAFLVVTILLCVIFSSAITRPLERLKDSMKEAEKGKFEGIRVKEEGNNEIASLGKTFNIMIVRIRQLMEQNIYEQEQKRLSELKALQSQINPHFLYNTLDSIIWMAEGGKTKEVVLMTSSLARLLRQSISNEDELVSIKREVDYARSYLTIQKMRYQDKMEFEIHVEEEILEQQIIKLVLQPVVENAIYHGIKYKDGKGLIKITGVHRSGCINLTVYDNGKGMEPEVLEHIFDPKTGHKSKSGIGISNVQMRLQLYYGKEYGISYKSIPGEGTAATIRIPFAGGEAEIIEK</sequence>
<dbReference type="CDD" id="cd06225">
    <property type="entry name" value="HAMP"/>
    <property type="match status" value="1"/>
</dbReference>
<dbReference type="Pfam" id="PF02743">
    <property type="entry name" value="dCache_1"/>
    <property type="match status" value="1"/>
</dbReference>
<dbReference type="Pfam" id="PF06580">
    <property type="entry name" value="His_kinase"/>
    <property type="match status" value="1"/>
</dbReference>
<evidence type="ECO:0000256" key="3">
    <source>
        <dbReference type="ARBA" id="ARBA00012438"/>
    </source>
</evidence>
<dbReference type="EC" id="2.7.13.3" evidence="3"/>
<evidence type="ECO:0000313" key="18">
    <source>
        <dbReference type="Proteomes" id="UP000094869"/>
    </source>
</evidence>
<organism evidence="15 17">
    <name type="scientific">Eisenbergiella tayi</name>
    <dbReference type="NCBI Taxonomy" id="1432052"/>
    <lineage>
        <taxon>Bacteria</taxon>
        <taxon>Bacillati</taxon>
        <taxon>Bacillota</taxon>
        <taxon>Clostridia</taxon>
        <taxon>Lachnospirales</taxon>
        <taxon>Lachnospiraceae</taxon>
        <taxon>Eisenbergiella</taxon>
    </lineage>
</organism>
<dbReference type="Gene3D" id="3.30.450.20">
    <property type="entry name" value="PAS domain"/>
    <property type="match status" value="1"/>
</dbReference>
<reference evidence="15 17" key="1">
    <citation type="submission" date="2016-07" db="EMBL/GenBank/DDBJ databases">
        <title>Characterization of isolates of Eisenbergiella tayi derived from blood cultures, using whole genome sequencing.</title>
        <authorList>
            <person name="Burdz T."/>
            <person name="Wiebe D."/>
            <person name="Huynh C."/>
            <person name="Bernard K."/>
        </authorList>
    </citation>
    <scope>NUCLEOTIDE SEQUENCE [LARGE SCALE GENOMIC DNA]</scope>
    <source>
        <strain evidence="15 17">NML 110608</strain>
    </source>
</reference>
<dbReference type="InterPro" id="IPR003660">
    <property type="entry name" value="HAMP_dom"/>
</dbReference>
<keyword evidence="11 12" id="KW-0472">Membrane</keyword>
<dbReference type="PRINTS" id="PR00344">
    <property type="entry name" value="BCTRLSENSOR"/>
</dbReference>
<dbReference type="Proteomes" id="UP000094869">
    <property type="component" value="Unassembled WGS sequence"/>
</dbReference>
<keyword evidence="8 15" id="KW-0418">Kinase</keyword>
<evidence type="ECO:0000256" key="9">
    <source>
        <dbReference type="ARBA" id="ARBA00022989"/>
    </source>
</evidence>
<dbReference type="Gene3D" id="6.10.340.10">
    <property type="match status" value="1"/>
</dbReference>
<dbReference type="InterPro" id="IPR033479">
    <property type="entry name" value="dCache_1"/>
</dbReference>
<keyword evidence="7 12" id="KW-0812">Transmembrane</keyword>
<evidence type="ECO:0000256" key="11">
    <source>
        <dbReference type="ARBA" id="ARBA00023136"/>
    </source>
</evidence>
<dbReference type="Proteomes" id="UP000094067">
    <property type="component" value="Unassembled WGS sequence"/>
</dbReference>
<evidence type="ECO:0000313" key="16">
    <source>
        <dbReference type="EMBL" id="ODR52048.1"/>
    </source>
</evidence>
<dbReference type="InterPro" id="IPR036890">
    <property type="entry name" value="HATPase_C_sf"/>
</dbReference>
<evidence type="ECO:0000256" key="8">
    <source>
        <dbReference type="ARBA" id="ARBA00022777"/>
    </source>
</evidence>
<feature type="domain" description="Histidine kinase" evidence="13">
    <location>
        <begin position="489"/>
        <end position="592"/>
    </location>
</feature>
<dbReference type="PATRIC" id="fig|1432052.4.peg.4567"/>
<protein>
    <recommendedName>
        <fullName evidence="3">histidine kinase</fullName>
        <ecNumber evidence="3">2.7.13.3</ecNumber>
    </recommendedName>
</protein>
<dbReference type="PROSITE" id="PS50885">
    <property type="entry name" value="HAMP"/>
    <property type="match status" value="1"/>
</dbReference>
<dbReference type="InterPro" id="IPR010559">
    <property type="entry name" value="Sig_transdc_His_kin_internal"/>
</dbReference>
<reference evidence="16 18" key="2">
    <citation type="submission" date="2016-08" db="EMBL/GenBank/DDBJ databases">
        <title>Characterization of Isolates of Eisenbergiella tayi Derived from Blood Cultures, Using Whole Genome Sequencing.</title>
        <authorList>
            <person name="Bernier A.-M."/>
            <person name="Burdz T."/>
            <person name="Wiebe D."/>
            <person name="Bernard K."/>
        </authorList>
    </citation>
    <scope>NUCLEOTIDE SEQUENCE [LARGE SCALE GENOMIC DNA]</scope>
    <source>
        <strain evidence="16 18">NML120146</strain>
    </source>
</reference>
<dbReference type="AlphaFoldDB" id="A0A1E3A3M0"/>